<dbReference type="AlphaFoldDB" id="A0A0U0S102"/>
<reference evidence="2" key="1">
    <citation type="submission" date="2015-03" db="EMBL/GenBank/DDBJ databases">
        <authorList>
            <consortium name="Pathogen Informatics"/>
        </authorList>
    </citation>
    <scope>NUCLEOTIDE SEQUENCE [LARGE SCALE GENOMIC DNA]</scope>
    <source>
        <strain evidence="2">K00500041</strain>
    </source>
</reference>
<evidence type="ECO:0000313" key="2">
    <source>
        <dbReference type="Proteomes" id="UP000038802"/>
    </source>
</evidence>
<name>A0A0U0S102_MYCTX</name>
<dbReference type="EMBL" id="CSAE01000515">
    <property type="protein sequence ID" value="COW42383.1"/>
    <property type="molecule type" value="Genomic_DNA"/>
</dbReference>
<organism evidence="1 2">
    <name type="scientific">Mycobacterium tuberculosis</name>
    <dbReference type="NCBI Taxonomy" id="1773"/>
    <lineage>
        <taxon>Bacteria</taxon>
        <taxon>Bacillati</taxon>
        <taxon>Actinomycetota</taxon>
        <taxon>Actinomycetes</taxon>
        <taxon>Mycobacteriales</taxon>
        <taxon>Mycobacteriaceae</taxon>
        <taxon>Mycobacterium</taxon>
        <taxon>Mycobacterium tuberculosis complex</taxon>
    </lineage>
</organism>
<protein>
    <submittedName>
        <fullName evidence="1">Uncharacterized protein</fullName>
    </submittedName>
</protein>
<gene>
    <name evidence="1" type="ORF">ERS007703_03624</name>
</gene>
<evidence type="ECO:0000313" key="1">
    <source>
        <dbReference type="EMBL" id="COW42383.1"/>
    </source>
</evidence>
<accession>A0A0U0S102</accession>
<proteinExistence type="predicted"/>
<sequence length="41" mass="4201">MVRDGLQKQGATLSAGCLSDLAKHPGGHLTDDRLALAVAVN</sequence>
<dbReference type="Proteomes" id="UP000038802">
    <property type="component" value="Unassembled WGS sequence"/>
</dbReference>